<comment type="caution">
    <text evidence="1">The sequence shown here is derived from an EMBL/GenBank/DDBJ whole genome shotgun (WGS) entry which is preliminary data.</text>
</comment>
<gene>
    <name evidence="1" type="ORF">ALNOE001_01170</name>
</gene>
<organism evidence="1 2">
    <name type="scientific">Candidatus Methanobinarius endosymbioticus</name>
    <dbReference type="NCBI Taxonomy" id="2006182"/>
    <lineage>
        <taxon>Archaea</taxon>
        <taxon>Methanobacteriati</taxon>
        <taxon>Methanobacteriota</taxon>
        <taxon>Methanomada group</taxon>
        <taxon>Methanobacteria</taxon>
        <taxon>Methanobacteriales</taxon>
        <taxon>Methanobacteriaceae</taxon>
        <taxon>Candidatus Methanobinarius</taxon>
    </lineage>
</organism>
<evidence type="ECO:0000313" key="2">
    <source>
        <dbReference type="Proteomes" id="UP000253099"/>
    </source>
</evidence>
<sequence>MIGFGSAKDPMFDSFKEVIKESHLTPTEAYELFFDNETLNDGTVISVVLPLSYEIIESNKEKKMPSEKWILMGQYAGKFISGFSKHITNTLKEKGFNAVDPASQEFFQITLIKMLLLIGLKKHIAYTCGLGTFCLNGGFISEEGRAIMILSFVTDLVVETDPRNYEDRAGKCLYYHAEKYEECIKRCPVNALSEDGIDKLKCFDMVMVKKQKAILNHWESTQKKHMGVDFV</sequence>
<evidence type="ECO:0008006" key="3">
    <source>
        <dbReference type="Google" id="ProtNLM"/>
    </source>
</evidence>
<dbReference type="Proteomes" id="UP000253099">
    <property type="component" value="Unassembled WGS sequence"/>
</dbReference>
<dbReference type="AlphaFoldDB" id="A0A366MFL3"/>
<dbReference type="EMBL" id="NIZT01000003">
    <property type="protein sequence ID" value="RBQ24470.1"/>
    <property type="molecule type" value="Genomic_DNA"/>
</dbReference>
<keyword evidence="2" id="KW-1185">Reference proteome</keyword>
<protein>
    <recommendedName>
        <fullName evidence="3">Epoxyqueuosine reductase</fullName>
    </recommendedName>
</protein>
<dbReference type="PANTHER" id="PTHR42827:SF1">
    <property type="entry name" value="IRON-SULFUR CLUSTER-BINDING PROTEIN"/>
    <property type="match status" value="1"/>
</dbReference>
<accession>A0A366MFL3</accession>
<evidence type="ECO:0000313" key="1">
    <source>
        <dbReference type="EMBL" id="RBQ24470.1"/>
    </source>
</evidence>
<proteinExistence type="predicted"/>
<name>A0A366MFL3_9EURY</name>
<dbReference type="PANTHER" id="PTHR42827">
    <property type="entry name" value="IRON-SULFUR CLUSTER-BINDING PROTEIN-RELATED"/>
    <property type="match status" value="1"/>
</dbReference>
<reference evidence="1 2" key="1">
    <citation type="submission" date="2018-06" db="EMBL/GenBank/DDBJ databases">
        <title>Genomic insight into two independent archaeal endosymbiosis events.</title>
        <authorList>
            <person name="Lind A.E."/>
            <person name="Lewis W.H."/>
            <person name="Spang A."/>
            <person name="Guy L."/>
            <person name="Embley M.T."/>
            <person name="Ettema T.J.G."/>
        </authorList>
    </citation>
    <scope>NUCLEOTIDE SEQUENCE [LARGE SCALE GENOMIC DNA]</scope>
    <source>
        <strain evidence="1">NOE</strain>
    </source>
</reference>